<keyword evidence="1" id="KW-0732">Signal</keyword>
<protein>
    <recommendedName>
        <fullName evidence="2">DUF4189 domain-containing protein</fullName>
    </recommendedName>
</protein>
<reference evidence="4" key="1">
    <citation type="submission" date="2016-09" db="EMBL/GenBank/DDBJ databases">
        <authorList>
            <person name="Varghese N."/>
            <person name="Submissions S."/>
        </authorList>
    </citation>
    <scope>NUCLEOTIDE SEQUENCE [LARGE SCALE GENOMIC DNA]</scope>
    <source>
        <strain evidence="4">ANC 3699</strain>
    </source>
</reference>
<gene>
    <name evidence="3" type="ORF">SAMN05421749_10330</name>
</gene>
<feature type="signal peptide" evidence="1">
    <location>
        <begin position="1"/>
        <end position="25"/>
    </location>
</feature>
<dbReference type="InterPro" id="IPR025240">
    <property type="entry name" value="DUF4189"/>
</dbReference>
<feature type="chain" id="PRO_5017371144" description="DUF4189 domain-containing protein" evidence="1">
    <location>
        <begin position="26"/>
        <end position="161"/>
    </location>
</feature>
<dbReference type="RefSeq" id="WP_092617538.1">
    <property type="nucleotide sequence ID" value="NZ_FMYK01000003.1"/>
</dbReference>
<dbReference type="AlphaFoldDB" id="A0A1G6II61"/>
<organism evidence="3 4">
    <name type="scientific">Acinetobacter marinus</name>
    <dbReference type="NCBI Taxonomy" id="281375"/>
    <lineage>
        <taxon>Bacteria</taxon>
        <taxon>Pseudomonadati</taxon>
        <taxon>Pseudomonadota</taxon>
        <taxon>Gammaproteobacteria</taxon>
        <taxon>Moraxellales</taxon>
        <taxon>Moraxellaceae</taxon>
        <taxon>Acinetobacter</taxon>
    </lineage>
</organism>
<accession>A0A1G6II61</accession>
<dbReference type="EMBL" id="FMYK01000003">
    <property type="protein sequence ID" value="SDC05416.1"/>
    <property type="molecule type" value="Genomic_DNA"/>
</dbReference>
<evidence type="ECO:0000313" key="4">
    <source>
        <dbReference type="Proteomes" id="UP000242317"/>
    </source>
</evidence>
<evidence type="ECO:0000313" key="3">
    <source>
        <dbReference type="EMBL" id="SDC05416.1"/>
    </source>
</evidence>
<sequence length="161" mass="16693">MKTKSLITTAGIIAILGFSANLAVAQYVPQGAKHQIATQGQGSQGSSMPRTYWNITWGAIAYDKNLGVIGASTGKGGKWSTNSAAKKDCKARGGKKCKIIQTYNSLNGCVGMAAGNSGGWATDFGNTPEEAGQASKNYCESNGKSQCKVVYTGCSPEVRVG</sequence>
<dbReference type="Proteomes" id="UP000242317">
    <property type="component" value="Unassembled WGS sequence"/>
</dbReference>
<proteinExistence type="predicted"/>
<evidence type="ECO:0000259" key="2">
    <source>
        <dbReference type="Pfam" id="PF13827"/>
    </source>
</evidence>
<dbReference type="Pfam" id="PF13827">
    <property type="entry name" value="DUF4189"/>
    <property type="match status" value="1"/>
</dbReference>
<keyword evidence="4" id="KW-1185">Reference proteome</keyword>
<evidence type="ECO:0000256" key="1">
    <source>
        <dbReference type="SAM" id="SignalP"/>
    </source>
</evidence>
<name>A0A1G6II61_9GAMM</name>
<feature type="domain" description="DUF4189" evidence="2">
    <location>
        <begin position="57"/>
        <end position="154"/>
    </location>
</feature>
<dbReference type="OrthoDB" id="6008701at2"/>